<evidence type="ECO:0000256" key="2">
    <source>
        <dbReference type="ARBA" id="ARBA00007524"/>
    </source>
</evidence>
<dbReference type="AlphaFoldDB" id="A0A0M8ML48"/>
<feature type="transmembrane region" description="Helical" evidence="6">
    <location>
        <begin position="50"/>
        <end position="71"/>
    </location>
</feature>
<dbReference type="EMBL" id="LAVO01000001">
    <property type="protein sequence ID" value="KOS12317.1"/>
    <property type="molecule type" value="Genomic_DNA"/>
</dbReference>
<dbReference type="Pfam" id="PF03073">
    <property type="entry name" value="TspO_MBR"/>
    <property type="match status" value="1"/>
</dbReference>
<feature type="transmembrane region" description="Helical" evidence="6">
    <location>
        <begin position="83"/>
        <end position="100"/>
    </location>
</feature>
<dbReference type="Gene3D" id="1.20.1260.100">
    <property type="entry name" value="TspO/MBR protein"/>
    <property type="match status" value="1"/>
</dbReference>
<keyword evidence="3 6" id="KW-0812">Transmembrane</keyword>
<name>A0A0M8ML48_9MICO</name>
<protein>
    <submittedName>
        <fullName evidence="7">Membrane protein</fullName>
    </submittedName>
</protein>
<dbReference type="PATRIC" id="fig|84292.3.peg.41"/>
<keyword evidence="8" id="KW-1185">Reference proteome</keyword>
<keyword evidence="4 6" id="KW-1133">Transmembrane helix</keyword>
<evidence type="ECO:0000256" key="4">
    <source>
        <dbReference type="ARBA" id="ARBA00022989"/>
    </source>
</evidence>
<organism evidence="7 8">
    <name type="scientific">Microbacterium aurantiacum</name>
    <dbReference type="NCBI Taxonomy" id="162393"/>
    <lineage>
        <taxon>Bacteria</taxon>
        <taxon>Bacillati</taxon>
        <taxon>Actinomycetota</taxon>
        <taxon>Actinomycetes</taxon>
        <taxon>Micrococcales</taxon>
        <taxon>Microbacteriaceae</taxon>
        <taxon>Microbacterium</taxon>
    </lineage>
</organism>
<dbReference type="PANTHER" id="PTHR33802:SF1">
    <property type="entry name" value="XK-RELATED PROTEIN"/>
    <property type="match status" value="1"/>
</dbReference>
<dbReference type="InterPro" id="IPR004307">
    <property type="entry name" value="TspO_MBR"/>
</dbReference>
<comment type="subcellular location">
    <subcellularLocation>
        <location evidence="1">Membrane</location>
        <topology evidence="1">Multi-pass membrane protein</topology>
    </subcellularLocation>
</comment>
<dbReference type="GO" id="GO:0016020">
    <property type="term" value="C:membrane"/>
    <property type="evidence" value="ECO:0007669"/>
    <property type="project" value="UniProtKB-SubCell"/>
</dbReference>
<dbReference type="Proteomes" id="UP000037737">
    <property type="component" value="Unassembled WGS sequence"/>
</dbReference>
<dbReference type="PANTHER" id="PTHR33802">
    <property type="entry name" value="SI:CH211-161H7.5-RELATED"/>
    <property type="match status" value="1"/>
</dbReference>
<feature type="transmembrane region" description="Helical" evidence="6">
    <location>
        <begin position="106"/>
        <end position="125"/>
    </location>
</feature>
<comment type="similarity">
    <text evidence="2">Belongs to the TspO/BZRP family.</text>
</comment>
<keyword evidence="5 6" id="KW-0472">Membrane</keyword>
<gene>
    <name evidence="7" type="ORF">XI38_00185</name>
</gene>
<dbReference type="KEGG" id="mcw:A8L33_06100"/>
<dbReference type="InterPro" id="IPR038330">
    <property type="entry name" value="TspO/MBR-related_sf"/>
</dbReference>
<evidence type="ECO:0000256" key="3">
    <source>
        <dbReference type="ARBA" id="ARBA00022692"/>
    </source>
</evidence>
<evidence type="ECO:0000256" key="1">
    <source>
        <dbReference type="ARBA" id="ARBA00004141"/>
    </source>
</evidence>
<feature type="transmembrane region" description="Helical" evidence="6">
    <location>
        <begin position="202"/>
        <end position="221"/>
    </location>
</feature>
<proteinExistence type="inferred from homology"/>
<evidence type="ECO:0000256" key="6">
    <source>
        <dbReference type="SAM" id="Phobius"/>
    </source>
</evidence>
<feature type="transmembrane region" description="Helical" evidence="6">
    <location>
        <begin position="178"/>
        <end position="197"/>
    </location>
</feature>
<reference evidence="7" key="1">
    <citation type="submission" date="2015-04" db="EMBL/GenBank/DDBJ databases">
        <title>Complete genome sequence of Microbacterium chocolatum SIT 101, a bacterium enantioselectively hydrolyzing mesomeric diesters.</title>
        <authorList>
            <person name="Li X."/>
            <person name="Xu Y."/>
        </authorList>
    </citation>
    <scope>NUCLEOTIDE SEQUENCE [LARGE SCALE GENOMIC DNA]</scope>
    <source>
        <strain evidence="7">SIT 101</strain>
    </source>
</reference>
<sequence>MAQQIIILVSSVLAIVAAFIGSGAFFGTPIQEAAGGFLNSDSTLIAPGTGAFRIWSVIYTGMLAYAIWQALPAQRNDARQARIGWWVAASLILNAIWIGVVQADLLWLSLPVIAALLAVLCRIFVILRRTTPKNKVEIVVTDGAIGLYLGWVIIATAANATAILVATGFDGFGIAPEFWSSLVLGVAAIIGIALAFWGGGRIAPALSLSWGVAWVAVARFTDEPYSPATGVAAIVAVVLIVVATVVARIRHDRTHRARARASAAAR</sequence>
<evidence type="ECO:0000313" key="8">
    <source>
        <dbReference type="Proteomes" id="UP000037737"/>
    </source>
</evidence>
<accession>A0A0M8ML48</accession>
<feature type="transmembrane region" description="Helical" evidence="6">
    <location>
        <begin position="7"/>
        <end position="30"/>
    </location>
</feature>
<feature type="transmembrane region" description="Helical" evidence="6">
    <location>
        <begin position="227"/>
        <end position="249"/>
    </location>
</feature>
<comment type="caution">
    <text evidence="7">The sequence shown here is derived from an EMBL/GenBank/DDBJ whole genome shotgun (WGS) entry which is preliminary data.</text>
</comment>
<evidence type="ECO:0000313" key="7">
    <source>
        <dbReference type="EMBL" id="KOS12317.1"/>
    </source>
</evidence>
<feature type="transmembrane region" description="Helical" evidence="6">
    <location>
        <begin position="145"/>
        <end position="166"/>
    </location>
</feature>
<evidence type="ECO:0000256" key="5">
    <source>
        <dbReference type="ARBA" id="ARBA00023136"/>
    </source>
</evidence>